<name>A0AAV7XKL1_9NEOP</name>
<gene>
    <name evidence="4" type="ORF">ONE63_010767</name>
</gene>
<dbReference type="FunFam" id="3.30.710.10:FF:000024">
    <property type="entry name" value="Leucine-zipper-like transcriptional regulator 1"/>
    <property type="match status" value="1"/>
</dbReference>
<dbReference type="Gene3D" id="2.120.10.80">
    <property type="entry name" value="Kelch-type beta propeller"/>
    <property type="match status" value="2"/>
</dbReference>
<dbReference type="FunFam" id="2.120.10.80:FF:000090">
    <property type="entry name" value="Leucine-zipper transcriptional regulator 1"/>
    <property type="match status" value="1"/>
</dbReference>
<dbReference type="EMBL" id="JAPTSV010000009">
    <property type="protein sequence ID" value="KAJ1524252.1"/>
    <property type="molecule type" value="Genomic_DNA"/>
</dbReference>
<dbReference type="PANTHER" id="PTHR46376">
    <property type="entry name" value="LEUCINE-ZIPPER-LIKE TRANSCRIPTIONAL REGULATOR 1"/>
    <property type="match status" value="1"/>
</dbReference>
<dbReference type="SUPFAM" id="SSF117281">
    <property type="entry name" value="Kelch motif"/>
    <property type="match status" value="2"/>
</dbReference>
<keyword evidence="1" id="KW-0880">Kelch repeat</keyword>
<dbReference type="CDD" id="cd18506">
    <property type="entry name" value="BACK2_LZTR1"/>
    <property type="match status" value="1"/>
</dbReference>
<dbReference type="SMART" id="SM00612">
    <property type="entry name" value="Kelch"/>
    <property type="match status" value="4"/>
</dbReference>
<dbReference type="CDD" id="cd18309">
    <property type="entry name" value="BTB2_POZ_LZTR1"/>
    <property type="match status" value="1"/>
</dbReference>
<dbReference type="InterPro" id="IPR011333">
    <property type="entry name" value="SKP1/BTB/POZ_sf"/>
</dbReference>
<evidence type="ECO:0000256" key="2">
    <source>
        <dbReference type="ARBA" id="ARBA00022737"/>
    </source>
</evidence>
<dbReference type="InterPro" id="IPR051568">
    <property type="entry name" value="LZTR1/Attractin"/>
</dbReference>
<dbReference type="Gene3D" id="3.30.710.10">
    <property type="entry name" value="Potassium Channel Kv1.1, Chain A"/>
    <property type="match status" value="2"/>
</dbReference>
<feature type="domain" description="BTB" evidence="3">
    <location>
        <begin position="623"/>
        <end position="692"/>
    </location>
</feature>
<sequence length="804" mass="91911">MNCQTRFPRSTDDVEFSQTSADCLTLEFGPFEAVHRWKRMQDCNEFVGAKRSKHTMVSYKDAIYVFGGDNGKSMLNDLVVYDCRGKSWGRVPQGQNPPAPRYHHSAVIHENSMFVFGGYTGDIHSNSNLANRNDLFEYKFGTATWVEWKYTGRTPVPRSAHGAAVYDGKLYIYAGYDGNARLNDMWSIDLKDDIPHVWEEIEQGGDCPPTCCNFPVSVARGCMYVFSGQSGAKITNTLFEFNFKTKMWSRIVTEHLLRGTPPPPARRYGHTMVTHDRYLYVFGGAADNTLPNDLHCYDLDNSIWSVIQPSPDSKVPFGRLFHAATVVGDALYVFGGTVDNNVRSGDIYRFQFSTYPKCTLTEDYGKLLETRLFSDLVFLVGEDETLVQAHSAIVAARSQFLRASIRQAQDIRDKMLEKKFGTSQIYKDVPSLEVKLTDVNSEPFQLVLNYVYTDRIDPGKKIKDPTCSRIILLMLDVYRLACKFNMLRLEHLCIQYMESTIHHANVLETLLRAHDLQLDFVKELCLKLIVRESNYTQIVMSPEFETLDQRLMVEIIRRKQLPILKKAQEAQQMNEMYGYVDIPELTRDAYEYIPCKRSPGPLQGTTLEQDLELFLNHVGNDFCDITLDLDGTYIRAHKAILAARSGYFEGLFRSFMPEDGMVQIQIGEMIPSLQSFNSLLRFIYFGDTNMPPEDSLYLFSAPYFYSFTNNRLQAFCKQNLEMNVSSDNVVQILEAADRMQAIDMKKYSLRLIVKYFPKIIKMPKIRTLSRQLLLDIMEALADDMGPLKMSSDLSNTSLNSEGTI</sequence>
<dbReference type="Pfam" id="PF01344">
    <property type="entry name" value="Kelch_1"/>
    <property type="match status" value="2"/>
</dbReference>
<dbReference type="SMART" id="SM00225">
    <property type="entry name" value="BTB"/>
    <property type="match status" value="2"/>
</dbReference>
<dbReference type="PANTHER" id="PTHR46376:SF1">
    <property type="entry name" value="LEUCINE-ZIPPER-LIKE TRANSCRIPTIONAL REGULATOR 1"/>
    <property type="match status" value="1"/>
</dbReference>
<keyword evidence="5" id="KW-1185">Reference proteome</keyword>
<dbReference type="Proteomes" id="UP001075354">
    <property type="component" value="Chromosome 9"/>
</dbReference>
<dbReference type="CDD" id="cd18505">
    <property type="entry name" value="BACK1_LZTR1"/>
    <property type="match status" value="1"/>
</dbReference>
<proteinExistence type="predicted"/>
<dbReference type="InterPro" id="IPR000210">
    <property type="entry name" value="BTB/POZ_dom"/>
</dbReference>
<reference evidence="4" key="1">
    <citation type="submission" date="2022-12" db="EMBL/GenBank/DDBJ databases">
        <title>Chromosome-level genome assembly of the bean flower thrips Megalurothrips usitatus.</title>
        <authorList>
            <person name="Ma L."/>
            <person name="Liu Q."/>
            <person name="Li H."/>
            <person name="Cai W."/>
        </authorList>
    </citation>
    <scope>NUCLEOTIDE SEQUENCE</scope>
    <source>
        <strain evidence="4">Cailab_2022a</strain>
    </source>
</reference>
<accession>A0AAV7XKL1</accession>
<dbReference type="AlphaFoldDB" id="A0AAV7XKL1"/>
<keyword evidence="2" id="KW-0677">Repeat</keyword>
<dbReference type="GO" id="GO:0005794">
    <property type="term" value="C:Golgi apparatus"/>
    <property type="evidence" value="ECO:0007669"/>
    <property type="project" value="TreeGrafter"/>
</dbReference>
<organism evidence="4 5">
    <name type="scientific">Megalurothrips usitatus</name>
    <name type="common">bean blossom thrips</name>
    <dbReference type="NCBI Taxonomy" id="439358"/>
    <lineage>
        <taxon>Eukaryota</taxon>
        <taxon>Metazoa</taxon>
        <taxon>Ecdysozoa</taxon>
        <taxon>Arthropoda</taxon>
        <taxon>Hexapoda</taxon>
        <taxon>Insecta</taxon>
        <taxon>Pterygota</taxon>
        <taxon>Neoptera</taxon>
        <taxon>Paraneoptera</taxon>
        <taxon>Thysanoptera</taxon>
        <taxon>Terebrantia</taxon>
        <taxon>Thripoidea</taxon>
        <taxon>Thripidae</taxon>
        <taxon>Megalurothrips</taxon>
    </lineage>
</organism>
<comment type="caution">
    <text evidence="4">The sequence shown here is derived from an EMBL/GenBank/DDBJ whole genome shotgun (WGS) entry which is preliminary data.</text>
</comment>
<evidence type="ECO:0000259" key="3">
    <source>
        <dbReference type="PROSITE" id="PS50097"/>
    </source>
</evidence>
<evidence type="ECO:0000313" key="4">
    <source>
        <dbReference type="EMBL" id="KAJ1524252.1"/>
    </source>
</evidence>
<protein>
    <recommendedName>
        <fullName evidence="3">BTB domain-containing protein</fullName>
    </recommendedName>
</protein>
<evidence type="ECO:0000313" key="5">
    <source>
        <dbReference type="Proteomes" id="UP001075354"/>
    </source>
</evidence>
<dbReference type="SUPFAM" id="SSF54695">
    <property type="entry name" value="POZ domain"/>
    <property type="match status" value="2"/>
</dbReference>
<dbReference type="PROSITE" id="PS50097">
    <property type="entry name" value="BTB"/>
    <property type="match status" value="2"/>
</dbReference>
<evidence type="ECO:0000256" key="1">
    <source>
        <dbReference type="ARBA" id="ARBA00022441"/>
    </source>
</evidence>
<dbReference type="InterPro" id="IPR015915">
    <property type="entry name" value="Kelch-typ_b-propeller"/>
</dbReference>
<dbReference type="Pfam" id="PF00651">
    <property type="entry name" value="BTB"/>
    <property type="match status" value="2"/>
</dbReference>
<feature type="domain" description="BTB" evidence="3">
    <location>
        <begin position="374"/>
        <end position="460"/>
    </location>
</feature>
<dbReference type="GO" id="GO:0003779">
    <property type="term" value="F:actin binding"/>
    <property type="evidence" value="ECO:0007669"/>
    <property type="project" value="UniProtKB-KW"/>
</dbReference>
<dbReference type="Pfam" id="PF24681">
    <property type="entry name" value="Kelch_KLHDC2_KLHL20_DRC7"/>
    <property type="match status" value="1"/>
</dbReference>
<dbReference type="InterPro" id="IPR006652">
    <property type="entry name" value="Kelch_1"/>
</dbReference>